<proteinExistence type="predicted"/>
<dbReference type="Proteomes" id="UP000010556">
    <property type="component" value="Unassembled WGS sequence"/>
</dbReference>
<reference evidence="2" key="1">
    <citation type="journal article" date="2013" name="Science">
        <title>Comparative analysis of bat genomes provides insight into the evolution of flight and immunity.</title>
        <authorList>
            <person name="Zhang G."/>
            <person name="Cowled C."/>
            <person name="Shi Z."/>
            <person name="Huang Z."/>
            <person name="Bishop-Lilly K.A."/>
            <person name="Fang X."/>
            <person name="Wynne J.W."/>
            <person name="Xiong Z."/>
            <person name="Baker M.L."/>
            <person name="Zhao W."/>
            <person name="Tachedjian M."/>
            <person name="Zhu Y."/>
            <person name="Zhou P."/>
            <person name="Jiang X."/>
            <person name="Ng J."/>
            <person name="Yang L."/>
            <person name="Wu L."/>
            <person name="Xiao J."/>
            <person name="Feng Y."/>
            <person name="Chen Y."/>
            <person name="Sun X."/>
            <person name="Zhang Y."/>
            <person name="Marsh G.A."/>
            <person name="Crameri G."/>
            <person name="Broder C.C."/>
            <person name="Frey K.G."/>
            <person name="Wang L.F."/>
            <person name="Wang J."/>
        </authorList>
    </citation>
    <scope>NUCLEOTIDE SEQUENCE [LARGE SCALE GENOMIC DNA]</scope>
</reference>
<evidence type="ECO:0000313" key="2">
    <source>
        <dbReference type="Proteomes" id="UP000010556"/>
    </source>
</evidence>
<keyword evidence="1" id="KW-0548">Nucleotidyltransferase</keyword>
<dbReference type="GO" id="GO:0003964">
    <property type="term" value="F:RNA-directed DNA polymerase activity"/>
    <property type="evidence" value="ECO:0007669"/>
    <property type="project" value="UniProtKB-KW"/>
</dbReference>
<evidence type="ECO:0000313" key="1">
    <source>
        <dbReference type="EMBL" id="ELK35936.1"/>
    </source>
</evidence>
<keyword evidence="2" id="KW-1185">Reference proteome</keyword>
<protein>
    <submittedName>
        <fullName evidence="1">LINE-1 reverse transcriptase like protein</fullName>
    </submittedName>
</protein>
<organism evidence="1 2">
    <name type="scientific">Myotis davidii</name>
    <name type="common">David's myotis</name>
    <dbReference type="NCBI Taxonomy" id="225400"/>
    <lineage>
        <taxon>Eukaryota</taxon>
        <taxon>Metazoa</taxon>
        <taxon>Chordata</taxon>
        <taxon>Craniata</taxon>
        <taxon>Vertebrata</taxon>
        <taxon>Euteleostomi</taxon>
        <taxon>Mammalia</taxon>
        <taxon>Eutheria</taxon>
        <taxon>Laurasiatheria</taxon>
        <taxon>Chiroptera</taxon>
        <taxon>Yangochiroptera</taxon>
        <taxon>Vespertilionidae</taxon>
        <taxon>Myotis</taxon>
    </lineage>
</organism>
<keyword evidence="1" id="KW-0695">RNA-directed DNA polymerase</keyword>
<dbReference type="AlphaFoldDB" id="L5MC33"/>
<name>L5MC33_MYODS</name>
<accession>L5MC33</accession>
<gene>
    <name evidence="1" type="ORF">MDA_GLEAN10008111</name>
</gene>
<sequence>MPALSTGPGSDTGHKTSLNKFKKIEIVLSIFSDHNGMNLEVNHKKETEKYTKTWRLNDMLPFNEWVSSEIREEIKTYHEINENEEETVAAAAGSRTFTGLGMRGYSHACGLPELSLVGEVHSQDLPQPGEVRP</sequence>
<keyword evidence="1" id="KW-0808">Transferase</keyword>
<dbReference type="EMBL" id="KB102031">
    <property type="protein sequence ID" value="ELK35936.1"/>
    <property type="molecule type" value="Genomic_DNA"/>
</dbReference>